<protein>
    <submittedName>
        <fullName evidence="2">Receptor-type tyrosine-protein phosphatase kappa</fullName>
    </submittedName>
</protein>
<dbReference type="Gene3D" id="3.90.190.10">
    <property type="entry name" value="Protein tyrosine phosphatase superfamily"/>
    <property type="match status" value="1"/>
</dbReference>
<proteinExistence type="predicted"/>
<dbReference type="OrthoDB" id="6144703at2759"/>
<gene>
    <name evidence="2" type="primary">PTPRK</name>
    <name evidence="2" type="ORF">E2C01_009137</name>
</gene>
<keyword evidence="3" id="KW-1185">Reference proteome</keyword>
<dbReference type="PANTHER" id="PTHR19134:SF561">
    <property type="entry name" value="PROTEIN TYROSINE PHOSPHATASE 36E, ISOFORM A"/>
    <property type="match status" value="1"/>
</dbReference>
<organism evidence="2 3">
    <name type="scientific">Portunus trituberculatus</name>
    <name type="common">Swimming crab</name>
    <name type="synonym">Neptunus trituberculatus</name>
    <dbReference type="NCBI Taxonomy" id="210409"/>
    <lineage>
        <taxon>Eukaryota</taxon>
        <taxon>Metazoa</taxon>
        <taxon>Ecdysozoa</taxon>
        <taxon>Arthropoda</taxon>
        <taxon>Crustacea</taxon>
        <taxon>Multicrustacea</taxon>
        <taxon>Malacostraca</taxon>
        <taxon>Eumalacostraca</taxon>
        <taxon>Eucarida</taxon>
        <taxon>Decapoda</taxon>
        <taxon>Pleocyemata</taxon>
        <taxon>Brachyura</taxon>
        <taxon>Eubrachyura</taxon>
        <taxon>Portunoidea</taxon>
        <taxon>Portunidae</taxon>
        <taxon>Portuninae</taxon>
        <taxon>Portunus</taxon>
    </lineage>
</organism>
<accession>A0A5B7D4P7</accession>
<dbReference type="InterPro" id="IPR050348">
    <property type="entry name" value="Protein-Tyr_Phosphatase"/>
</dbReference>
<dbReference type="GO" id="GO:0004725">
    <property type="term" value="F:protein tyrosine phosphatase activity"/>
    <property type="evidence" value="ECO:0007669"/>
    <property type="project" value="InterPro"/>
</dbReference>
<dbReference type="EMBL" id="VSRR010000496">
    <property type="protein sequence ID" value="MPC16315.1"/>
    <property type="molecule type" value="Genomic_DNA"/>
</dbReference>
<dbReference type="AlphaFoldDB" id="A0A5B7D4P7"/>
<reference evidence="2 3" key="1">
    <citation type="submission" date="2019-05" db="EMBL/GenBank/DDBJ databases">
        <title>Another draft genome of Portunus trituberculatus and its Hox gene families provides insights of decapod evolution.</title>
        <authorList>
            <person name="Jeong J.-H."/>
            <person name="Song I."/>
            <person name="Kim S."/>
            <person name="Choi T."/>
            <person name="Kim D."/>
            <person name="Ryu S."/>
            <person name="Kim W."/>
        </authorList>
    </citation>
    <scope>NUCLEOTIDE SEQUENCE [LARGE SCALE GENOMIC DNA]</scope>
    <source>
        <tissue evidence="2">Muscle</tissue>
    </source>
</reference>
<evidence type="ECO:0000313" key="2">
    <source>
        <dbReference type="EMBL" id="MPC16315.1"/>
    </source>
</evidence>
<evidence type="ECO:0000259" key="1">
    <source>
        <dbReference type="PROSITE" id="PS50055"/>
    </source>
</evidence>
<keyword evidence="2" id="KW-0675">Receptor</keyword>
<dbReference type="Pfam" id="PF00102">
    <property type="entry name" value="Y_phosphatase"/>
    <property type="match status" value="1"/>
</dbReference>
<dbReference type="Proteomes" id="UP000324222">
    <property type="component" value="Unassembled WGS sequence"/>
</dbReference>
<dbReference type="PANTHER" id="PTHR19134">
    <property type="entry name" value="RECEPTOR-TYPE TYROSINE-PROTEIN PHOSPHATASE"/>
    <property type="match status" value="1"/>
</dbReference>
<dbReference type="InterPro" id="IPR000242">
    <property type="entry name" value="PTP_cat"/>
</dbReference>
<dbReference type="PRINTS" id="PR00700">
    <property type="entry name" value="PRTYPHPHTASE"/>
</dbReference>
<evidence type="ECO:0000313" key="3">
    <source>
        <dbReference type="Proteomes" id="UP000324222"/>
    </source>
</evidence>
<feature type="domain" description="Tyrosine-protein phosphatase" evidence="1">
    <location>
        <begin position="98"/>
        <end position="171"/>
    </location>
</feature>
<dbReference type="InterPro" id="IPR029021">
    <property type="entry name" value="Prot-tyrosine_phosphatase-like"/>
</dbReference>
<name>A0A5B7D4P7_PORTR</name>
<dbReference type="SUPFAM" id="SSF52799">
    <property type="entry name" value="(Phosphotyrosine protein) phosphatases II"/>
    <property type="match status" value="1"/>
</dbReference>
<dbReference type="PROSITE" id="PS50055">
    <property type="entry name" value="TYR_PHOSPHATASE_PTP"/>
    <property type="match status" value="1"/>
</dbReference>
<sequence>MGNSKQNDSIRLLYTRFLVPLTGTQRREMGGKAGRKEAEEDKAIGAIPTKPIESKDLSKICAQHRRYPVLYKVEFQLNLVLIASPIPCSRGRPASLPLPTDDYNRVVLDPLPDAPDSDYINASYVDSLLTPKAYIATQGPLENTIVDFWRMVWQQKTRLIVMLTKTFDFIKVGPAGHEEDFV</sequence>
<comment type="caution">
    <text evidence="2">The sequence shown here is derived from an EMBL/GenBank/DDBJ whole genome shotgun (WGS) entry which is preliminary data.</text>
</comment>